<evidence type="ECO:0000313" key="1">
    <source>
        <dbReference type="EMBL" id="CDF32352.1"/>
    </source>
</evidence>
<organism evidence="1 2">
    <name type="scientific">Chondrus crispus</name>
    <name type="common">Carrageen Irish moss</name>
    <name type="synonym">Polymorpha crispa</name>
    <dbReference type="NCBI Taxonomy" id="2769"/>
    <lineage>
        <taxon>Eukaryota</taxon>
        <taxon>Rhodophyta</taxon>
        <taxon>Florideophyceae</taxon>
        <taxon>Rhodymeniophycidae</taxon>
        <taxon>Gigartinales</taxon>
        <taxon>Gigartinaceae</taxon>
        <taxon>Chondrus</taxon>
    </lineage>
</organism>
<sequence>MHTVSVRVLILRLTFESFEMRLTKPSQKIHENVCCLRRFL</sequence>
<dbReference type="GeneID" id="17319731"/>
<gene>
    <name evidence="1" type="ORF">CHC_T00008084001</name>
</gene>
<protein>
    <submittedName>
        <fullName evidence="1">Uncharacterized protein</fullName>
    </submittedName>
</protein>
<name>R7Q142_CHOCR</name>
<reference evidence="2" key="1">
    <citation type="journal article" date="2013" name="Proc. Natl. Acad. Sci. U.S.A.">
        <title>Genome structure and metabolic features in the red seaweed Chondrus crispus shed light on evolution of the Archaeplastida.</title>
        <authorList>
            <person name="Collen J."/>
            <person name="Porcel B."/>
            <person name="Carre W."/>
            <person name="Ball S.G."/>
            <person name="Chaparro C."/>
            <person name="Tonon T."/>
            <person name="Barbeyron T."/>
            <person name="Michel G."/>
            <person name="Noel B."/>
            <person name="Valentin K."/>
            <person name="Elias M."/>
            <person name="Artiguenave F."/>
            <person name="Arun A."/>
            <person name="Aury J.M."/>
            <person name="Barbosa-Neto J.F."/>
            <person name="Bothwell J.H."/>
            <person name="Bouget F.Y."/>
            <person name="Brillet L."/>
            <person name="Cabello-Hurtado F."/>
            <person name="Capella-Gutierrez S."/>
            <person name="Charrier B."/>
            <person name="Cladiere L."/>
            <person name="Cock J.M."/>
            <person name="Coelho S.M."/>
            <person name="Colleoni C."/>
            <person name="Czjzek M."/>
            <person name="Da Silva C."/>
            <person name="Delage L."/>
            <person name="Denoeud F."/>
            <person name="Deschamps P."/>
            <person name="Dittami S.M."/>
            <person name="Gabaldon T."/>
            <person name="Gachon C.M."/>
            <person name="Groisillier A."/>
            <person name="Herve C."/>
            <person name="Jabbari K."/>
            <person name="Katinka M."/>
            <person name="Kloareg B."/>
            <person name="Kowalczyk N."/>
            <person name="Labadie K."/>
            <person name="Leblanc C."/>
            <person name="Lopez P.J."/>
            <person name="McLachlan D.H."/>
            <person name="Meslet-Cladiere L."/>
            <person name="Moustafa A."/>
            <person name="Nehr Z."/>
            <person name="Nyvall Collen P."/>
            <person name="Panaud O."/>
            <person name="Partensky F."/>
            <person name="Poulain J."/>
            <person name="Rensing S.A."/>
            <person name="Rousvoal S."/>
            <person name="Samson G."/>
            <person name="Symeonidi A."/>
            <person name="Weissenbach J."/>
            <person name="Zambounis A."/>
            <person name="Wincker P."/>
            <person name="Boyen C."/>
        </authorList>
    </citation>
    <scope>NUCLEOTIDE SEQUENCE [LARGE SCALE GENOMIC DNA]</scope>
    <source>
        <strain evidence="2">cv. Stackhouse</strain>
    </source>
</reference>
<accession>R7Q142</accession>
<dbReference type="RefSeq" id="XP_005712017.1">
    <property type="nucleotide sequence ID" value="XM_005711960.1"/>
</dbReference>
<dbReference type="KEGG" id="ccp:CHC_T00008084001"/>
<dbReference type="AlphaFoldDB" id="R7Q142"/>
<evidence type="ECO:0000313" key="2">
    <source>
        <dbReference type="Proteomes" id="UP000012073"/>
    </source>
</evidence>
<keyword evidence="2" id="KW-1185">Reference proteome</keyword>
<dbReference type="Gramene" id="CDF32352">
    <property type="protein sequence ID" value="CDF32352"/>
    <property type="gene ID" value="CHC_T00008084001"/>
</dbReference>
<proteinExistence type="predicted"/>
<dbReference type="Proteomes" id="UP000012073">
    <property type="component" value="Unassembled WGS sequence"/>
</dbReference>
<dbReference type="EMBL" id="HG001477">
    <property type="protein sequence ID" value="CDF32352.1"/>
    <property type="molecule type" value="Genomic_DNA"/>
</dbReference>